<name>A8F9E8_BACP2</name>
<dbReference type="KEGG" id="bpu:BPUM_0166"/>
<accession>A8F9E8</accession>
<reference evidence="2 3" key="1">
    <citation type="journal article" date="2007" name="PLoS ONE">
        <title>Paradoxical DNA repair and peroxide resistance gene conservation in Bacillus pumilus SAFR-032.</title>
        <authorList>
            <person name="Gioia J."/>
            <person name="Yerrapragada S."/>
            <person name="Qin X."/>
            <person name="Jiang H."/>
            <person name="Igboeli O.C."/>
            <person name="Muzny D."/>
            <person name="Dugan-Rocha S."/>
            <person name="Ding Y."/>
            <person name="Hawes A."/>
            <person name="Liu W."/>
            <person name="Perez L."/>
            <person name="Kovar C."/>
            <person name="Dinh H."/>
            <person name="Lee S."/>
            <person name="Nazareth L."/>
            <person name="Blyth P."/>
            <person name="Holder M."/>
            <person name="Buhay C."/>
            <person name="Tirumalai M.R."/>
            <person name="Liu Y."/>
            <person name="Dasgupta I."/>
            <person name="Bokhetache L."/>
            <person name="Fujita M."/>
            <person name="Karouia F."/>
            <person name="Eswara Moorthy P."/>
            <person name="Siefert J."/>
            <person name="Uzman A."/>
            <person name="Buzumbo P."/>
            <person name="Verma A."/>
            <person name="Zwiya H."/>
            <person name="McWilliams B.D."/>
            <person name="Olowu A."/>
            <person name="Clinkenbeard K.D."/>
            <person name="Newcombe D."/>
            <person name="Golebiewski L."/>
            <person name="Petrosino J.F."/>
            <person name="Nicholson W.L."/>
            <person name="Fox G.E."/>
            <person name="Venkateswaran K."/>
            <person name="Highlander S.K."/>
            <person name="Weinstock G.M."/>
        </authorList>
    </citation>
    <scope>NUCLEOTIDE SEQUENCE [LARGE SCALE GENOMIC DNA]</scope>
    <source>
        <strain evidence="2 3">SAFR-032</strain>
    </source>
</reference>
<dbReference type="RefSeq" id="WP_012008744.1">
    <property type="nucleotide sequence ID" value="NC_009848.4"/>
</dbReference>
<dbReference type="EMBL" id="CP000813">
    <property type="protein sequence ID" value="ABV60865.1"/>
    <property type="molecule type" value="Genomic_DNA"/>
</dbReference>
<reference evidence="2 3" key="3">
    <citation type="journal article" date="2013" name="PLoS ONE">
        <title>Candidate genes that may be responsible for the unusual resistances exhibited by Bacillus pumilus SAFR-032 spores.</title>
        <authorList>
            <person name="Tirumalai M.R."/>
            <person name="Rastogi R."/>
            <person name="Zamani N."/>
            <person name="O'Bryant Williams E."/>
            <person name="Allen S."/>
            <person name="Diouf F."/>
            <person name="Kwende S."/>
            <person name="Weinstock G.M."/>
            <person name="Venkateswaran K.J."/>
            <person name="Fox G.E."/>
        </authorList>
    </citation>
    <scope>NUCLEOTIDE SEQUENCE [LARGE SCALE GENOMIC DNA]</scope>
    <source>
        <strain evidence="2 3">SAFR-032</strain>
    </source>
</reference>
<keyword evidence="1" id="KW-0812">Transmembrane</keyword>
<dbReference type="AlphaFoldDB" id="A8F9E8"/>
<protein>
    <submittedName>
        <fullName evidence="2">Uncharacterized protein</fullName>
    </submittedName>
</protein>
<dbReference type="Proteomes" id="UP000001355">
    <property type="component" value="Chromosome"/>
</dbReference>
<dbReference type="HOGENOM" id="CLU_2840727_0_0_9"/>
<proteinExistence type="predicted"/>
<feature type="transmembrane region" description="Helical" evidence="1">
    <location>
        <begin position="47"/>
        <end position="64"/>
    </location>
</feature>
<organism evidence="2 3">
    <name type="scientific">Bacillus pumilus (strain SAFR-032)</name>
    <dbReference type="NCBI Taxonomy" id="315750"/>
    <lineage>
        <taxon>Bacteria</taxon>
        <taxon>Bacillati</taxon>
        <taxon>Bacillota</taxon>
        <taxon>Bacilli</taxon>
        <taxon>Bacillales</taxon>
        <taxon>Bacillaceae</taxon>
        <taxon>Bacillus</taxon>
    </lineage>
</organism>
<keyword evidence="3" id="KW-1185">Reference proteome</keyword>
<evidence type="ECO:0000256" key="1">
    <source>
        <dbReference type="SAM" id="Phobius"/>
    </source>
</evidence>
<gene>
    <name evidence="2" type="ordered locus">BPUM_0166</name>
</gene>
<keyword evidence="1" id="KW-1133">Transmembrane helix</keyword>
<evidence type="ECO:0000313" key="2">
    <source>
        <dbReference type="EMBL" id="ABV60865.1"/>
    </source>
</evidence>
<keyword evidence="1" id="KW-0472">Membrane</keyword>
<sequence>MSKELVNDKFDRTMFFDSGYNIRRLQFSDRFQGGDVIFNRYLKKEKWGIVFFLIGYIVCLLALIC</sequence>
<evidence type="ECO:0000313" key="3">
    <source>
        <dbReference type="Proteomes" id="UP000001355"/>
    </source>
</evidence>
<reference evidence="2 3" key="2">
    <citation type="journal article" date="2013" name="Extremophiles">
        <title>An ICEBs1-like element may be associated with the extreme radiation and desiccation resistance of Bacillus pumilus SAFR-032 spores.</title>
        <authorList>
            <person name="Tirumalai M.R."/>
            <person name="Fox G.E."/>
        </authorList>
    </citation>
    <scope>NUCLEOTIDE SEQUENCE [LARGE SCALE GENOMIC DNA]</scope>
    <source>
        <strain evidence="2 3">SAFR-032</strain>
    </source>
</reference>
<dbReference type="STRING" id="315750.BPUM_0166"/>
<dbReference type="GeneID" id="5619419"/>
<dbReference type="OrthoDB" id="2456056at2"/>